<dbReference type="GO" id="GO:0003677">
    <property type="term" value="F:DNA binding"/>
    <property type="evidence" value="ECO:0007669"/>
    <property type="project" value="InterPro"/>
</dbReference>
<keyword evidence="4" id="KW-0804">Transcription</keyword>
<reference evidence="6 7" key="1">
    <citation type="journal article" date="2019" name="Nat. Ecol. Evol.">
        <title>Megaphylogeny resolves global patterns of mushroom evolution.</title>
        <authorList>
            <person name="Varga T."/>
            <person name="Krizsan K."/>
            <person name="Foldi C."/>
            <person name="Dima B."/>
            <person name="Sanchez-Garcia M."/>
            <person name="Sanchez-Ramirez S."/>
            <person name="Szollosi G.J."/>
            <person name="Szarkandi J.G."/>
            <person name="Papp V."/>
            <person name="Albert L."/>
            <person name="Andreopoulos W."/>
            <person name="Angelini C."/>
            <person name="Antonin V."/>
            <person name="Barry K.W."/>
            <person name="Bougher N.L."/>
            <person name="Buchanan P."/>
            <person name="Buyck B."/>
            <person name="Bense V."/>
            <person name="Catcheside P."/>
            <person name="Chovatia M."/>
            <person name="Cooper J."/>
            <person name="Damon W."/>
            <person name="Desjardin D."/>
            <person name="Finy P."/>
            <person name="Geml J."/>
            <person name="Haridas S."/>
            <person name="Hughes K."/>
            <person name="Justo A."/>
            <person name="Karasinski D."/>
            <person name="Kautmanova I."/>
            <person name="Kiss B."/>
            <person name="Kocsube S."/>
            <person name="Kotiranta H."/>
            <person name="LaButti K.M."/>
            <person name="Lechner B.E."/>
            <person name="Liimatainen K."/>
            <person name="Lipzen A."/>
            <person name="Lukacs Z."/>
            <person name="Mihaltcheva S."/>
            <person name="Morgado L.N."/>
            <person name="Niskanen T."/>
            <person name="Noordeloos M.E."/>
            <person name="Ohm R.A."/>
            <person name="Ortiz-Santana B."/>
            <person name="Ovrebo C."/>
            <person name="Racz N."/>
            <person name="Riley R."/>
            <person name="Savchenko A."/>
            <person name="Shiryaev A."/>
            <person name="Soop K."/>
            <person name="Spirin V."/>
            <person name="Szebenyi C."/>
            <person name="Tomsovsky M."/>
            <person name="Tulloss R.E."/>
            <person name="Uehling J."/>
            <person name="Grigoriev I.V."/>
            <person name="Vagvolgyi C."/>
            <person name="Papp T."/>
            <person name="Martin F.M."/>
            <person name="Miettinen O."/>
            <person name="Hibbett D.S."/>
            <person name="Nagy L.G."/>
        </authorList>
    </citation>
    <scope>NUCLEOTIDE SEQUENCE [LARGE SCALE GENOMIC DNA]</scope>
    <source>
        <strain evidence="6 7">CBS 309.79</strain>
    </source>
</reference>
<keyword evidence="7" id="KW-1185">Reference proteome</keyword>
<dbReference type="EMBL" id="ML178888">
    <property type="protein sequence ID" value="TFK95386.1"/>
    <property type="molecule type" value="Genomic_DNA"/>
</dbReference>
<evidence type="ECO:0000256" key="4">
    <source>
        <dbReference type="ARBA" id="ARBA00023163"/>
    </source>
</evidence>
<evidence type="ECO:0000313" key="6">
    <source>
        <dbReference type="EMBL" id="TFK95386.1"/>
    </source>
</evidence>
<comment type="subcellular location">
    <subcellularLocation>
        <location evidence="1">Nucleus</location>
        <location evidence="1">Nucleolus</location>
    </subcellularLocation>
</comment>
<evidence type="ECO:0000256" key="5">
    <source>
        <dbReference type="ARBA" id="ARBA00023242"/>
    </source>
</evidence>
<dbReference type="GO" id="GO:0006351">
    <property type="term" value="P:DNA-templated transcription"/>
    <property type="evidence" value="ECO:0007669"/>
    <property type="project" value="InterPro"/>
</dbReference>
<dbReference type="GO" id="GO:0005730">
    <property type="term" value="C:nucleolus"/>
    <property type="evidence" value="ECO:0007669"/>
    <property type="project" value="UniProtKB-SubCell"/>
</dbReference>
<dbReference type="InterPro" id="IPR009668">
    <property type="entry name" value="RNA_pol-assoc_fac_A49-like"/>
</dbReference>
<dbReference type="AlphaFoldDB" id="A0A5C3Q1C6"/>
<organism evidence="6 7">
    <name type="scientific">Pterulicium gracile</name>
    <dbReference type="NCBI Taxonomy" id="1884261"/>
    <lineage>
        <taxon>Eukaryota</taxon>
        <taxon>Fungi</taxon>
        <taxon>Dikarya</taxon>
        <taxon>Basidiomycota</taxon>
        <taxon>Agaricomycotina</taxon>
        <taxon>Agaricomycetes</taxon>
        <taxon>Agaricomycetidae</taxon>
        <taxon>Agaricales</taxon>
        <taxon>Pleurotineae</taxon>
        <taxon>Pterulaceae</taxon>
        <taxon>Pterulicium</taxon>
    </lineage>
</organism>
<accession>A0A5C3Q1C6</accession>
<dbReference type="Proteomes" id="UP000305067">
    <property type="component" value="Unassembled WGS sequence"/>
</dbReference>
<dbReference type="Pfam" id="PF06870">
    <property type="entry name" value="RNA_pol_I_A49"/>
    <property type="match status" value="1"/>
</dbReference>
<evidence type="ECO:0000313" key="7">
    <source>
        <dbReference type="Proteomes" id="UP000305067"/>
    </source>
</evidence>
<keyword evidence="5" id="KW-0539">Nucleus</keyword>
<sequence length="500" mass="54815">MPKTKPEYFERLLFKTVPYTECYPRSRVRILSRRTFSNAGNIVALNENASWSVGELVDASFLEVGHNFVTILRAKTGRTGCWSCGLPGMIEGWGGWLGCDRDCNFLSRRRPPRILRSAHSLGTALCKSDSDLRTIILKQNTQSTKELGRVLVGPPSNNSRSVNSELLCPTLHASPIPSCAICPETDGSEGEEPDSHERSALVVGETDDVEFVMDPLQTEAANQQSGCSCLIAVHNSLKGETVLRPAPLHLLERTIQVHKAIKVDNTVPLASAEARTALVQTFGTKKTQPALRAAEKDKVDRYYGYAGCRRYSTIAAATKGLPSEGTSSPLSSNPLSELGTDAPEDVYPLESIIPKMEWVTVSIDDMIAPRLDTYIVDEDTPERSAATQCADAEEEILKIIYYITAHLRLSVSAVAQPPSSGWQSCRRWTPCPASIIVNAMLKGFAEILRAGAQYQATTDEHNLQNYPLSQTSASEQTCASNQVNKYKNTSNMYKSARAQP</sequence>
<keyword evidence="3" id="KW-0240">DNA-directed RNA polymerase</keyword>
<evidence type="ECO:0000256" key="3">
    <source>
        <dbReference type="ARBA" id="ARBA00022478"/>
    </source>
</evidence>
<dbReference type="GO" id="GO:0000428">
    <property type="term" value="C:DNA-directed RNA polymerase complex"/>
    <property type="evidence" value="ECO:0007669"/>
    <property type="project" value="UniProtKB-KW"/>
</dbReference>
<evidence type="ECO:0000256" key="2">
    <source>
        <dbReference type="ARBA" id="ARBA00009430"/>
    </source>
</evidence>
<dbReference type="OrthoDB" id="532500at2759"/>
<gene>
    <name evidence="6" type="ORF">BDV98DRAFT_659791</name>
</gene>
<dbReference type="STRING" id="1884261.A0A5C3Q1C6"/>
<dbReference type="PANTHER" id="PTHR14440">
    <property type="entry name" value="DNA-DIRECTED RNA POLYMERASE I SUBUNIT RPA49"/>
    <property type="match status" value="1"/>
</dbReference>
<evidence type="ECO:0000256" key="1">
    <source>
        <dbReference type="ARBA" id="ARBA00004604"/>
    </source>
</evidence>
<comment type="similarity">
    <text evidence="2">Belongs to the eukaryotic RPA49/POLR1E RNA polymerase subunit family.</text>
</comment>
<name>A0A5C3Q1C6_9AGAR</name>
<proteinExistence type="inferred from homology"/>
<protein>
    <submittedName>
        <fullName evidence="6">A49-like RNA polymerase I associated factor-domain-containing protein</fullName>
    </submittedName>
</protein>